<sequence length="88" mass="10108">MSLTTFPEVKMSSSTTESLIESAIGQLEKLPPQQPQQVLDYIEFLAQKYIEPQTPQPRISGLHRGMGWISDDFNDPIPPDYWRDTKSR</sequence>
<accession>K9TFW1</accession>
<evidence type="ECO:0000313" key="2">
    <source>
        <dbReference type="EMBL" id="AFY81440.1"/>
    </source>
</evidence>
<keyword evidence="3" id="KW-1185">Reference proteome</keyword>
<dbReference type="InterPro" id="IPR018739">
    <property type="entry name" value="DUF2281"/>
</dbReference>
<feature type="domain" description="DUF2281" evidence="1">
    <location>
        <begin position="26"/>
        <end position="76"/>
    </location>
</feature>
<organism evidence="2 3">
    <name type="scientific">Oscillatoria acuminata PCC 6304</name>
    <dbReference type="NCBI Taxonomy" id="56110"/>
    <lineage>
        <taxon>Bacteria</taxon>
        <taxon>Bacillati</taxon>
        <taxon>Cyanobacteriota</taxon>
        <taxon>Cyanophyceae</taxon>
        <taxon>Oscillatoriophycideae</taxon>
        <taxon>Oscillatoriales</taxon>
        <taxon>Oscillatoriaceae</taxon>
        <taxon>Oscillatoria</taxon>
    </lineage>
</organism>
<name>K9TFW1_9CYAN</name>
<dbReference type="HOGENOM" id="CLU_163140_9_0_3"/>
<dbReference type="eggNOG" id="ENOG5033GMF">
    <property type="taxonomic scope" value="Bacteria"/>
</dbReference>
<reference evidence="2 3" key="1">
    <citation type="submission" date="2012-06" db="EMBL/GenBank/DDBJ databases">
        <title>Finished chromosome of genome of Oscillatoria acuminata PCC 6304.</title>
        <authorList>
            <consortium name="US DOE Joint Genome Institute"/>
            <person name="Gugger M."/>
            <person name="Coursin T."/>
            <person name="Rippka R."/>
            <person name="Tandeau De Marsac N."/>
            <person name="Huntemann M."/>
            <person name="Wei C.-L."/>
            <person name="Han J."/>
            <person name="Detter J.C."/>
            <person name="Han C."/>
            <person name="Tapia R."/>
            <person name="Davenport K."/>
            <person name="Daligault H."/>
            <person name="Erkkila T."/>
            <person name="Gu W."/>
            <person name="Munk A.C.C."/>
            <person name="Teshima H."/>
            <person name="Xu Y."/>
            <person name="Chain P."/>
            <person name="Chen A."/>
            <person name="Krypides N."/>
            <person name="Mavromatis K."/>
            <person name="Markowitz V."/>
            <person name="Szeto E."/>
            <person name="Ivanova N."/>
            <person name="Mikhailova N."/>
            <person name="Ovchinnikova G."/>
            <person name="Pagani I."/>
            <person name="Pati A."/>
            <person name="Goodwin L."/>
            <person name="Peters L."/>
            <person name="Pitluck S."/>
            <person name="Woyke T."/>
            <person name="Kerfeld C."/>
        </authorList>
    </citation>
    <scope>NUCLEOTIDE SEQUENCE [LARGE SCALE GENOMIC DNA]</scope>
    <source>
        <strain evidence="2 3">PCC 6304</strain>
    </source>
</reference>
<proteinExistence type="predicted"/>
<dbReference type="EMBL" id="CP003607">
    <property type="protein sequence ID" value="AFY81440.1"/>
    <property type="molecule type" value="Genomic_DNA"/>
</dbReference>
<protein>
    <recommendedName>
        <fullName evidence="1">DUF2281 domain-containing protein</fullName>
    </recommendedName>
</protein>
<dbReference type="InParanoid" id="K9TFW1"/>
<evidence type="ECO:0000259" key="1">
    <source>
        <dbReference type="Pfam" id="PF10047"/>
    </source>
</evidence>
<dbReference type="AlphaFoldDB" id="K9TFW1"/>
<dbReference type="STRING" id="56110.Oscil6304_1759"/>
<dbReference type="Pfam" id="PF10047">
    <property type="entry name" value="DUF2281"/>
    <property type="match status" value="1"/>
</dbReference>
<dbReference type="KEGG" id="oac:Oscil6304_1759"/>
<gene>
    <name evidence="2" type="ORF">Oscil6304_1759</name>
</gene>
<dbReference type="PATRIC" id="fig|56110.3.peg.2112"/>
<evidence type="ECO:0000313" key="3">
    <source>
        <dbReference type="Proteomes" id="UP000010367"/>
    </source>
</evidence>
<dbReference type="Proteomes" id="UP000010367">
    <property type="component" value="Chromosome"/>
</dbReference>